<reference evidence="1" key="1">
    <citation type="submission" date="2018-02" db="EMBL/GenBank/DDBJ databases">
        <title>Rhizophora mucronata_Transcriptome.</title>
        <authorList>
            <person name="Meera S.P."/>
            <person name="Sreeshan A."/>
            <person name="Augustine A."/>
        </authorList>
    </citation>
    <scope>NUCLEOTIDE SEQUENCE</scope>
    <source>
        <tissue evidence="1">Leaf</tissue>
    </source>
</reference>
<sequence length="33" mass="3917">MTKSMIRHHGYIMKLLHCDRTCEMTCGKPFLYA</sequence>
<dbReference type="AlphaFoldDB" id="A0A2P2N4N8"/>
<dbReference type="EMBL" id="GGEC01056939">
    <property type="protein sequence ID" value="MBX37423.1"/>
    <property type="molecule type" value="Transcribed_RNA"/>
</dbReference>
<accession>A0A2P2N4N8</accession>
<evidence type="ECO:0000313" key="1">
    <source>
        <dbReference type="EMBL" id="MBX37423.1"/>
    </source>
</evidence>
<organism evidence="1">
    <name type="scientific">Rhizophora mucronata</name>
    <name type="common">Asiatic mangrove</name>
    <dbReference type="NCBI Taxonomy" id="61149"/>
    <lineage>
        <taxon>Eukaryota</taxon>
        <taxon>Viridiplantae</taxon>
        <taxon>Streptophyta</taxon>
        <taxon>Embryophyta</taxon>
        <taxon>Tracheophyta</taxon>
        <taxon>Spermatophyta</taxon>
        <taxon>Magnoliopsida</taxon>
        <taxon>eudicotyledons</taxon>
        <taxon>Gunneridae</taxon>
        <taxon>Pentapetalae</taxon>
        <taxon>rosids</taxon>
        <taxon>fabids</taxon>
        <taxon>Malpighiales</taxon>
        <taxon>Rhizophoraceae</taxon>
        <taxon>Rhizophora</taxon>
    </lineage>
</organism>
<name>A0A2P2N4N8_RHIMU</name>
<protein>
    <submittedName>
        <fullName evidence="1">Uncharacterized protein</fullName>
    </submittedName>
</protein>
<proteinExistence type="predicted"/>